<evidence type="ECO:0000313" key="1">
    <source>
        <dbReference type="EMBL" id="KRZ07594.1"/>
    </source>
</evidence>
<dbReference type="AlphaFoldDB" id="A0A0V1HB54"/>
<comment type="caution">
    <text evidence="1">The sequence shown here is derived from an EMBL/GenBank/DDBJ whole genome shotgun (WGS) entry which is preliminary data.</text>
</comment>
<evidence type="ECO:0000313" key="2">
    <source>
        <dbReference type="EMBL" id="KRZ41406.1"/>
    </source>
</evidence>
<evidence type="ECO:0000313" key="3">
    <source>
        <dbReference type="Proteomes" id="UP000054805"/>
    </source>
</evidence>
<protein>
    <submittedName>
        <fullName evidence="1">Uncharacterized protein</fullName>
    </submittedName>
</protein>
<keyword evidence="3" id="KW-1185">Reference proteome</keyword>
<dbReference type="EMBL" id="JYDS01000413">
    <property type="protein sequence ID" value="KRZ07594.1"/>
    <property type="molecule type" value="Genomic_DNA"/>
</dbReference>
<accession>A0A0V1HB54</accession>
<reference evidence="3 4" key="1">
    <citation type="submission" date="2015-01" db="EMBL/GenBank/DDBJ databases">
        <title>Evolution of Trichinella species and genotypes.</title>
        <authorList>
            <person name="Korhonen P.K."/>
            <person name="Edoardo P."/>
            <person name="Giuseppe L.R."/>
            <person name="Gasser R.B."/>
        </authorList>
    </citation>
    <scope>NUCLEOTIDE SEQUENCE [LARGE SCALE GENOMIC DNA]</scope>
    <source>
        <strain evidence="2">ISS176</strain>
        <strain evidence="1">ISS588</strain>
    </source>
</reference>
<dbReference type="EMBL" id="JYDV01000020">
    <property type="protein sequence ID" value="KRZ41406.1"/>
    <property type="molecule type" value="Genomic_DNA"/>
</dbReference>
<evidence type="ECO:0000313" key="4">
    <source>
        <dbReference type="Proteomes" id="UP000054826"/>
    </source>
</evidence>
<sequence length="85" mass="9449">MVSLEKEGVKPNFKYSCEYCLHFFASALAIMQSSRKSSLDAKPRMKRLTNSLPDFPPLHSTSAGSFVAATTETYFQPDRKLALAS</sequence>
<organism evidence="1 3">
    <name type="scientific">Trichinella pseudospiralis</name>
    <name type="common">Parasitic roundworm</name>
    <dbReference type="NCBI Taxonomy" id="6337"/>
    <lineage>
        <taxon>Eukaryota</taxon>
        <taxon>Metazoa</taxon>
        <taxon>Ecdysozoa</taxon>
        <taxon>Nematoda</taxon>
        <taxon>Enoplea</taxon>
        <taxon>Dorylaimia</taxon>
        <taxon>Trichinellida</taxon>
        <taxon>Trichinellidae</taxon>
        <taxon>Trichinella</taxon>
    </lineage>
</organism>
<dbReference type="Proteomes" id="UP000054826">
    <property type="component" value="Unassembled WGS sequence"/>
</dbReference>
<name>A0A0V1HB54_TRIPS</name>
<gene>
    <name evidence="1" type="ORF">T4B_3433</name>
    <name evidence="2" type="ORF">T4C_12179</name>
</gene>
<dbReference type="Proteomes" id="UP000054805">
    <property type="component" value="Unassembled WGS sequence"/>
</dbReference>
<proteinExistence type="predicted"/>